<dbReference type="InterPro" id="IPR010982">
    <property type="entry name" value="Lambda_DNA-bd_dom_sf"/>
</dbReference>
<protein>
    <submittedName>
        <fullName evidence="2">Helix-turn-helix transcriptional regulator</fullName>
    </submittedName>
</protein>
<dbReference type="Proteomes" id="UP001527866">
    <property type="component" value="Unassembled WGS sequence"/>
</dbReference>
<evidence type="ECO:0000313" key="2">
    <source>
        <dbReference type="EMBL" id="MDA2811524.1"/>
    </source>
</evidence>
<dbReference type="SUPFAM" id="SSF47413">
    <property type="entry name" value="lambda repressor-like DNA-binding domains"/>
    <property type="match status" value="1"/>
</dbReference>
<evidence type="ECO:0000259" key="1">
    <source>
        <dbReference type="PROSITE" id="PS50943"/>
    </source>
</evidence>
<comment type="caution">
    <text evidence="2">The sequence shown here is derived from an EMBL/GenBank/DDBJ whole genome shotgun (WGS) entry which is preliminary data.</text>
</comment>
<dbReference type="Gene3D" id="1.10.260.40">
    <property type="entry name" value="lambda repressor-like DNA-binding domains"/>
    <property type="match status" value="1"/>
</dbReference>
<evidence type="ECO:0000313" key="3">
    <source>
        <dbReference type="Proteomes" id="UP001527866"/>
    </source>
</evidence>
<dbReference type="Pfam" id="PF19054">
    <property type="entry name" value="DUF5753"/>
    <property type="match status" value="1"/>
</dbReference>
<dbReference type="InterPro" id="IPR043917">
    <property type="entry name" value="DUF5753"/>
</dbReference>
<gene>
    <name evidence="2" type="ORF">O4J56_12860</name>
</gene>
<dbReference type="Pfam" id="PF13560">
    <property type="entry name" value="HTH_31"/>
    <property type="match status" value="1"/>
</dbReference>
<accession>A0ABT4U3I9</accession>
<reference evidence="2 3" key="1">
    <citation type="submission" date="2023-01" db="EMBL/GenBank/DDBJ databases">
        <title>Draft genome sequence of Nocardiopsis sp. RSe5-2 isolated from halophytes.</title>
        <authorList>
            <person name="Duangmal K."/>
            <person name="Chantavorakit T."/>
        </authorList>
    </citation>
    <scope>NUCLEOTIDE SEQUENCE [LARGE SCALE GENOMIC DNA]</scope>
    <source>
        <strain evidence="2 3">RSe5-2</strain>
    </source>
</reference>
<name>A0ABT4U3I9_9ACTN</name>
<proteinExistence type="predicted"/>
<dbReference type="RefSeq" id="WP_270685978.1">
    <property type="nucleotide sequence ID" value="NZ_JAQFWQ010000031.1"/>
</dbReference>
<dbReference type="CDD" id="cd00093">
    <property type="entry name" value="HTH_XRE"/>
    <property type="match status" value="1"/>
</dbReference>
<dbReference type="SMART" id="SM00530">
    <property type="entry name" value="HTH_XRE"/>
    <property type="match status" value="1"/>
</dbReference>
<sequence>MLDRLVHVTDAFTWENKVEGIALDGAGGKLESPDACVGTWENRHMPENPVPSWAQFGKYLREARREADLSLDGLGARIPYSASLVSKIERGVRAPNQDIVQALDSVLGTNGELLQAWKDADRARNEPFWFEQAAEYEKQATRICFFHPFVLPGFFQEPEYARLLVAHVDPSDDTRVADGVADARQGWREKLRGARLEVVIPEQVLRAGVGGPEVMRPQMERLVREAADPSATIQVLPADVPDFSWTVGAFRLMYRQYTPFMLCTEHAGGEALSRDKTLIRQLERAFGRLQVWSRSPTDSVDMMVRIKESL</sequence>
<organism evidence="2 3">
    <name type="scientific">Nocardiopsis endophytica</name>
    <dbReference type="NCBI Taxonomy" id="3018445"/>
    <lineage>
        <taxon>Bacteria</taxon>
        <taxon>Bacillati</taxon>
        <taxon>Actinomycetota</taxon>
        <taxon>Actinomycetes</taxon>
        <taxon>Streptosporangiales</taxon>
        <taxon>Nocardiopsidaceae</taxon>
        <taxon>Nocardiopsis</taxon>
    </lineage>
</organism>
<feature type="domain" description="HTH cro/C1-type" evidence="1">
    <location>
        <begin position="60"/>
        <end position="114"/>
    </location>
</feature>
<dbReference type="InterPro" id="IPR001387">
    <property type="entry name" value="Cro/C1-type_HTH"/>
</dbReference>
<dbReference type="PROSITE" id="PS50943">
    <property type="entry name" value="HTH_CROC1"/>
    <property type="match status" value="1"/>
</dbReference>
<dbReference type="EMBL" id="JAQFWQ010000031">
    <property type="protein sequence ID" value="MDA2811524.1"/>
    <property type="molecule type" value="Genomic_DNA"/>
</dbReference>
<keyword evidence="3" id="KW-1185">Reference proteome</keyword>